<feature type="domain" description="VPS10" evidence="21">
    <location>
        <begin position="710"/>
        <end position="1356"/>
    </location>
</feature>
<evidence type="ECO:0000256" key="10">
    <source>
        <dbReference type="ARBA" id="ARBA00022989"/>
    </source>
</evidence>
<gene>
    <name evidence="22" type="ORF">N7492_007878</name>
</gene>
<sequence>MIPRWLLLVVSLCLAWLPQLAIAKGDNPTVTTNEFDGLPLNLFYFEGTETVIFTNETTNSAHISFDGGQQWKAIEGNGMPNAVLLVLPHPFDHQRAYALGTKDRHWVTTDQGKTWRGFEVPFRPSKHPLSFNGWDPSKVVFMGADCTFFGCLRQSFYTKDDFKTIKPLREGALECQWAAATPEFAQGLDVPDTLGDRVLCVVHALRDRSARLVYSDSFFQDKPEGVEVHLDPGRPVVGKEISVLAVKKYIVAALLSRGTTEQALYVSDDSTEWHRAEFGGNRLEENAYTLLESTNHSLQIDVQTTRHRNLEGVLFSSNSNGTYFTPNIYHTNRNRGGRVDFERIADIQGIVIVNTIKNWKEIEESDEAKKLVNSSISFDDGRTFRPLKAGKDNIHLHSMNTYDSQDEIPDPGRMFSSHAPGLVMGVGNTGDHLKKYSEGDLYVSEDAGLNWRLARKGPHRFEFGDQGGVIVAVESGSTDQVHYSLDYGKQWESIKLEHKVKPVYITTTPDSTSLKFLLYGLNPAAKKSVITSIDFSSLHERKCTDKDLEPWQARVSSRADEDKSSDCIMGQKQIFKRRKPNADCFIGKKIQVEYKPCACSKQDFECDYNFKRTDDGECARAVPWDLPAGKCKNPSDTFKGSSGWRLIPGNACDRKKGKTFDGETEHSCGNSTASPIADGKVRAGKPHFFSASDGKYFYLQRQTSSSGVDETIFLLTKTNEVFVTHDHGKTWKQPSAFKGEKIVEIVQHPHYTDGAYFLTKGKTAFSTIDRGYRFTKFKKPTSATPADFSPLVFHEKYMDWMIWIGSDGCEGSDCAFDAYWSKNRGDNWQKMLRGVSECVFGYHEGRNTIEERRDRLEELVICEQYQQENKKNHRQLVSSESLEDWSNKEVKNGNIADFAVMEDYIVVATDPTEKDKFLNVSTSLNGTTFAQAHFPFNVGVAQYTALPGSTYALFLFVQMNAKKGSSFGSLVKSNSNGTYFVLSLEGVNMIDEGYVDFEKMGNLEGVAIANVVANKEEVAEKGVAKKLHTKITHNDGGQWAFLAPPIKSLDGKGFGCSGSNGQGTPKCALHLHGYTERTDWRDTFYSGSAIGMMIGHGNVGEYLSPADEADTFLSSDGGITWKHTKQGRFMFEFGDSGSVIVLVSERKATKVLYYSLDEGNTWIEFQFADTDLIVTDISTVPSDTSKKFLLWVKPAKASDNKFGTVDIDFSGIWERQCDLEGKTQQGRDSYLWTPTHPFQKEQQNCLFGHVEQYHRKNPGAECWINWREPLVHQIGANCSCTRTDYECDYNYELQSDGSCTLVSGVEAPDHSLQCVDNPDQVEWYEPTGYRRIPQTTCEGGTEYDKRVAHPCPGKEEEYEKKHGISGVGLFFAIVTPIVVAAGIGYYVYSKWDGKFGQIRLGENGPTSEGWFSRNAAVAVPVAVIAGIVAVAQALPLLAKSLWRSVTGYMRTSRARGYQRPYATRGSFAARRGDYTHVVDDEDELLGADDLEEDEE</sequence>
<evidence type="ECO:0000313" key="22">
    <source>
        <dbReference type="EMBL" id="KAJ5162486.1"/>
    </source>
</evidence>
<dbReference type="GO" id="GO:0006895">
    <property type="term" value="P:Golgi to endosome transport"/>
    <property type="evidence" value="ECO:0007669"/>
    <property type="project" value="TreeGrafter"/>
</dbReference>
<evidence type="ECO:0000313" key="23">
    <source>
        <dbReference type="Proteomes" id="UP001146351"/>
    </source>
</evidence>
<dbReference type="GO" id="GO:0005829">
    <property type="term" value="C:cytosol"/>
    <property type="evidence" value="ECO:0007669"/>
    <property type="project" value="GOC"/>
</dbReference>
<accession>A0A9W9I327</accession>
<dbReference type="GO" id="GO:0006623">
    <property type="term" value="P:protein targeting to vacuole"/>
    <property type="evidence" value="ECO:0007669"/>
    <property type="project" value="TreeGrafter"/>
</dbReference>
<evidence type="ECO:0000256" key="20">
    <source>
        <dbReference type="SAM" id="SignalP"/>
    </source>
</evidence>
<dbReference type="InterPro" id="IPR006581">
    <property type="entry name" value="VPS10"/>
</dbReference>
<proteinExistence type="inferred from homology"/>
<dbReference type="SUPFAM" id="SSF110296">
    <property type="entry name" value="Oligoxyloglucan reducing end-specific cellobiohydrolase"/>
    <property type="match status" value="3"/>
</dbReference>
<protein>
    <recommendedName>
        <fullName evidence="4">Vacuolar protein sorting/targeting protein 10</fullName>
    </recommendedName>
    <alternativeName>
        <fullName evidence="17">Carboxypeptidase Y receptor</fullName>
    </alternativeName>
    <alternativeName>
        <fullName evidence="16 18">Sortilin VPS10</fullName>
    </alternativeName>
</protein>
<dbReference type="PANTHER" id="PTHR12106:SF27">
    <property type="entry name" value="SORTILIN-RELATED RECEPTOR"/>
    <property type="match status" value="1"/>
</dbReference>
<evidence type="ECO:0000256" key="7">
    <source>
        <dbReference type="ARBA" id="ARBA00022729"/>
    </source>
</evidence>
<evidence type="ECO:0000259" key="21">
    <source>
        <dbReference type="SMART" id="SM00602"/>
    </source>
</evidence>
<dbReference type="GO" id="GO:0006896">
    <property type="term" value="P:Golgi to vacuole transport"/>
    <property type="evidence" value="ECO:0007669"/>
    <property type="project" value="TreeGrafter"/>
</dbReference>
<evidence type="ECO:0000256" key="9">
    <source>
        <dbReference type="ARBA" id="ARBA00022927"/>
    </source>
</evidence>
<evidence type="ECO:0000256" key="3">
    <source>
        <dbReference type="ARBA" id="ARBA00008251"/>
    </source>
</evidence>
<feature type="domain" description="VPS10" evidence="21">
    <location>
        <begin position="49"/>
        <end position="673"/>
    </location>
</feature>
<evidence type="ECO:0000256" key="4">
    <source>
        <dbReference type="ARBA" id="ARBA00015369"/>
    </source>
</evidence>
<dbReference type="InterPro" id="IPR031777">
    <property type="entry name" value="Sortilin_C"/>
</dbReference>
<comment type="caution">
    <text evidence="22">The sequence shown here is derived from an EMBL/GenBank/DDBJ whole genome shotgun (WGS) entry which is preliminary data.</text>
</comment>
<keyword evidence="12 19" id="KW-0472">Membrane</keyword>
<feature type="transmembrane region" description="Helical" evidence="19">
    <location>
        <begin position="1415"/>
        <end position="1438"/>
    </location>
</feature>
<organism evidence="22 23">
    <name type="scientific">Penicillium capsulatum</name>
    <dbReference type="NCBI Taxonomy" id="69766"/>
    <lineage>
        <taxon>Eukaryota</taxon>
        <taxon>Fungi</taxon>
        <taxon>Dikarya</taxon>
        <taxon>Ascomycota</taxon>
        <taxon>Pezizomycotina</taxon>
        <taxon>Eurotiomycetes</taxon>
        <taxon>Eurotiomycetidae</taxon>
        <taxon>Eurotiales</taxon>
        <taxon>Aspergillaceae</taxon>
        <taxon>Penicillium</taxon>
    </lineage>
</organism>
<keyword evidence="6 19" id="KW-0812">Transmembrane</keyword>
<keyword evidence="23" id="KW-1185">Reference proteome</keyword>
<evidence type="ECO:0000256" key="18">
    <source>
        <dbReference type="ARBA" id="ARBA00031902"/>
    </source>
</evidence>
<evidence type="ECO:0000256" key="2">
    <source>
        <dbReference type="ARBA" id="ARBA00004488"/>
    </source>
</evidence>
<evidence type="ECO:0000256" key="12">
    <source>
        <dbReference type="ARBA" id="ARBA00023136"/>
    </source>
</evidence>
<dbReference type="Gene3D" id="2.130.10.10">
    <property type="entry name" value="YVTN repeat-like/Quinoprotein amine dehydrogenase"/>
    <property type="match status" value="2"/>
</dbReference>
<evidence type="ECO:0000256" key="14">
    <source>
        <dbReference type="ARBA" id="ARBA00023180"/>
    </source>
</evidence>
<dbReference type="InterPro" id="IPR015943">
    <property type="entry name" value="WD40/YVTN_repeat-like_dom_sf"/>
</dbReference>
<dbReference type="FunFam" id="3.30.60.270:FF:000005">
    <property type="entry name" value="Sortilin"/>
    <property type="match status" value="2"/>
</dbReference>
<dbReference type="InterPro" id="IPR031778">
    <property type="entry name" value="Sortilin_N"/>
</dbReference>
<evidence type="ECO:0000256" key="13">
    <source>
        <dbReference type="ARBA" id="ARBA00023170"/>
    </source>
</evidence>
<dbReference type="GO" id="GO:0005794">
    <property type="term" value="C:Golgi apparatus"/>
    <property type="evidence" value="ECO:0007669"/>
    <property type="project" value="UniProtKB-SubCell"/>
</dbReference>
<evidence type="ECO:0000256" key="19">
    <source>
        <dbReference type="SAM" id="Phobius"/>
    </source>
</evidence>
<evidence type="ECO:0000256" key="5">
    <source>
        <dbReference type="ARBA" id="ARBA00022448"/>
    </source>
</evidence>
<reference evidence="22" key="1">
    <citation type="submission" date="2022-11" db="EMBL/GenBank/DDBJ databases">
        <authorList>
            <person name="Petersen C."/>
        </authorList>
    </citation>
    <scope>NUCLEOTIDE SEQUENCE</scope>
    <source>
        <strain evidence="22">IBT 21917</strain>
    </source>
</reference>
<dbReference type="SMART" id="SM00602">
    <property type="entry name" value="VPS10"/>
    <property type="match status" value="2"/>
</dbReference>
<dbReference type="InterPro" id="IPR050310">
    <property type="entry name" value="VPS10-sortilin"/>
</dbReference>
<dbReference type="GO" id="GO:0016020">
    <property type="term" value="C:membrane"/>
    <property type="evidence" value="ECO:0007669"/>
    <property type="project" value="InterPro"/>
</dbReference>
<keyword evidence="7 20" id="KW-0732">Signal</keyword>
<dbReference type="EMBL" id="JAPQKO010000005">
    <property type="protein sequence ID" value="KAJ5162486.1"/>
    <property type="molecule type" value="Genomic_DNA"/>
</dbReference>
<feature type="chain" id="PRO_5040951325" description="Vacuolar protein sorting/targeting protein 10" evidence="20">
    <location>
        <begin position="24"/>
        <end position="1495"/>
    </location>
</feature>
<dbReference type="PANTHER" id="PTHR12106">
    <property type="entry name" value="SORTILIN RELATED"/>
    <property type="match status" value="1"/>
</dbReference>
<keyword evidence="11" id="KW-0333">Golgi apparatus</keyword>
<reference evidence="22" key="2">
    <citation type="journal article" date="2023" name="IMA Fungus">
        <title>Comparative genomic study of the Penicillium genus elucidates a diverse pangenome and 15 lateral gene transfer events.</title>
        <authorList>
            <person name="Petersen C."/>
            <person name="Sorensen T."/>
            <person name="Nielsen M.R."/>
            <person name="Sondergaard T.E."/>
            <person name="Sorensen J.L."/>
            <person name="Fitzpatrick D.A."/>
            <person name="Frisvad J.C."/>
            <person name="Nielsen K.L."/>
        </authorList>
    </citation>
    <scope>NUCLEOTIDE SEQUENCE</scope>
    <source>
        <strain evidence="22">IBT 21917</strain>
    </source>
</reference>
<evidence type="ECO:0000256" key="1">
    <source>
        <dbReference type="ARBA" id="ARBA00004166"/>
    </source>
</evidence>
<feature type="transmembrane region" description="Helical" evidence="19">
    <location>
        <begin position="1367"/>
        <end position="1388"/>
    </location>
</feature>
<comment type="similarity">
    <text evidence="3">Belongs to the VPS10-related sortilin family.</text>
</comment>
<evidence type="ECO:0000256" key="8">
    <source>
        <dbReference type="ARBA" id="ARBA00022737"/>
    </source>
</evidence>
<comment type="function">
    <text evidence="15">Functions as a sorting receptor in the Golgi compartment required for the intracellular sorting and delivery of soluble vacuolar proteins, like carboxypeptidase Y (CPY) and proteinase A. Executes multiple rounds of sorting by cycling between the late Golgi and a prevacuolar endosome-like compartment.</text>
</comment>
<evidence type="ECO:0000256" key="11">
    <source>
        <dbReference type="ARBA" id="ARBA00023034"/>
    </source>
</evidence>
<comment type="subcellular location">
    <subcellularLocation>
        <location evidence="1">Golgi apparatus</location>
        <location evidence="1">trans-Golgi network membrane</location>
        <topology evidence="1">Multi-pass membrane protein</topology>
    </subcellularLocation>
    <subcellularLocation>
        <location evidence="2">Prevacuolar compartment membrane</location>
        <topology evidence="2">Multi-pass membrane protein</topology>
    </subcellularLocation>
</comment>
<dbReference type="Gene3D" id="2.10.70.80">
    <property type="match status" value="2"/>
</dbReference>
<dbReference type="Pfam" id="PF15902">
    <property type="entry name" value="Sortilin-Vps10"/>
    <property type="match status" value="2"/>
</dbReference>
<keyword evidence="13" id="KW-0675">Receptor</keyword>
<feature type="signal peptide" evidence="20">
    <location>
        <begin position="1"/>
        <end position="23"/>
    </location>
</feature>
<dbReference type="Proteomes" id="UP001146351">
    <property type="component" value="Unassembled WGS sequence"/>
</dbReference>
<keyword evidence="5" id="KW-0813">Transport</keyword>
<name>A0A9W9I327_9EURO</name>
<evidence type="ECO:0000256" key="17">
    <source>
        <dbReference type="ARBA" id="ARBA00031354"/>
    </source>
</evidence>
<keyword evidence="10 19" id="KW-1133">Transmembrane helix</keyword>
<evidence type="ECO:0000256" key="16">
    <source>
        <dbReference type="ARBA" id="ARBA00031250"/>
    </source>
</evidence>
<dbReference type="OrthoDB" id="443634at2759"/>
<keyword evidence="8" id="KW-0677">Repeat</keyword>
<keyword evidence="9" id="KW-0653">Protein transport</keyword>
<dbReference type="Pfam" id="PF15901">
    <property type="entry name" value="Sortilin_C"/>
    <property type="match status" value="2"/>
</dbReference>
<dbReference type="Gene3D" id="3.30.60.270">
    <property type="match status" value="2"/>
</dbReference>
<evidence type="ECO:0000256" key="15">
    <source>
        <dbReference type="ARBA" id="ARBA00025569"/>
    </source>
</evidence>
<evidence type="ECO:0000256" key="6">
    <source>
        <dbReference type="ARBA" id="ARBA00022692"/>
    </source>
</evidence>
<keyword evidence="14" id="KW-0325">Glycoprotein</keyword>